<protein>
    <submittedName>
        <fullName evidence="2">Uncharacterized protein</fullName>
    </submittedName>
</protein>
<gene>
    <name evidence="2" type="ORF">HZA66_00575</name>
</gene>
<dbReference type="Proteomes" id="UP000782519">
    <property type="component" value="Unassembled WGS sequence"/>
</dbReference>
<evidence type="ECO:0000313" key="2">
    <source>
        <dbReference type="EMBL" id="MBI5127911.1"/>
    </source>
</evidence>
<name>A0A933VYZ6_RHOPL</name>
<comment type="caution">
    <text evidence="2">The sequence shown here is derived from an EMBL/GenBank/DDBJ whole genome shotgun (WGS) entry which is preliminary data.</text>
</comment>
<reference evidence="2" key="1">
    <citation type="submission" date="2020-07" db="EMBL/GenBank/DDBJ databases">
        <title>Huge and variable diversity of episymbiotic CPR bacteria and DPANN archaea in groundwater ecosystems.</title>
        <authorList>
            <person name="He C.Y."/>
            <person name="Keren R."/>
            <person name="Whittaker M."/>
            <person name="Farag I.F."/>
            <person name="Doudna J."/>
            <person name="Cate J.H.D."/>
            <person name="Banfield J.F."/>
        </authorList>
    </citation>
    <scope>NUCLEOTIDE SEQUENCE</scope>
    <source>
        <strain evidence="2">NC_groundwater_1818_Pr3_B-0.1um_66_35</strain>
    </source>
</reference>
<dbReference type="AlphaFoldDB" id="A0A933VYZ6"/>
<dbReference type="EMBL" id="JACRJB010000003">
    <property type="protein sequence ID" value="MBI5127911.1"/>
    <property type="molecule type" value="Genomic_DNA"/>
</dbReference>
<proteinExistence type="predicted"/>
<evidence type="ECO:0000313" key="3">
    <source>
        <dbReference type="Proteomes" id="UP000782519"/>
    </source>
</evidence>
<organism evidence="2 3">
    <name type="scientific">Rhodopseudomonas palustris</name>
    <dbReference type="NCBI Taxonomy" id="1076"/>
    <lineage>
        <taxon>Bacteria</taxon>
        <taxon>Pseudomonadati</taxon>
        <taxon>Pseudomonadota</taxon>
        <taxon>Alphaproteobacteria</taxon>
        <taxon>Hyphomicrobiales</taxon>
        <taxon>Nitrobacteraceae</taxon>
        <taxon>Rhodopseudomonas</taxon>
    </lineage>
</organism>
<sequence length="92" mass="10275">MVKLLHPEAEDELIGRVGIPVLAERRRHSEAVPRAEQGVGRLGRGVPEDVKGQTARAGCPRVRLEMDHEMVHFLSMRLLAERRDRSGGARCV</sequence>
<accession>A0A933VYZ6</accession>
<feature type="region of interest" description="Disordered" evidence="1">
    <location>
        <begin position="28"/>
        <end position="56"/>
    </location>
</feature>
<evidence type="ECO:0000256" key="1">
    <source>
        <dbReference type="SAM" id="MobiDB-lite"/>
    </source>
</evidence>